<sequence>MLNSDHDPVSDASQQHTFPKPEGVMEALHGLLHEVERCSAYEDPRGTSLAQQVIATAQELSVPEIEVRARLALAWTLLEQKPAEVLEHVQVATRLAAASGDPALLAQAHCLSARIAVSASDTPTILREAYYAQQHAQQAGHREHLVHAHSLMGIAHLLEGNYSHALVHQEEVLKYLNQVLSPSLKTVLLCDVGANFNDFGTPHEAMTFLEQALAITVEHDLHFARILVRENLGQTLLQLGRLEEGERLLREGLDEAVAGRYDRWEAYFRCTLGEHLVTVGDVQTGYEQLIRATEAARRVHDHYLASTSASTLGRVLRRLGRLDEASYHLEVGLKIAQSSNLLGPCKLAHQELSEALAQQGHFEAALGHFQQFHELAMKVQLEESRRHAQLLIVQQELDREREQSRFQRQANDELRLAHTVVQQQAEELARIASEDGLTGLANRRHFMTRLRERLSGPAFAIAFIDVDHFKDVNDRFGHPVGDQVLIHLGQIMRRYTRPEDMVARIGGEEFAVLLTIPDASRAWEVAERIREAVAAYAWSQIVAGLNLTVSLGFVMSPEAQDQDRLLKLADTRLYEAKLSGRNTVV</sequence>
<dbReference type="InterPro" id="IPR000160">
    <property type="entry name" value="GGDEF_dom"/>
</dbReference>
<dbReference type="Pfam" id="PF07721">
    <property type="entry name" value="TPR_4"/>
    <property type="match status" value="1"/>
</dbReference>
<dbReference type="Pfam" id="PF13424">
    <property type="entry name" value="TPR_12"/>
    <property type="match status" value="1"/>
</dbReference>
<dbReference type="Pfam" id="PF00990">
    <property type="entry name" value="GGDEF"/>
    <property type="match status" value="1"/>
</dbReference>
<dbReference type="InterPro" id="IPR029787">
    <property type="entry name" value="Nucleotide_cyclase"/>
</dbReference>
<dbReference type="InterPro" id="IPR050469">
    <property type="entry name" value="Diguanylate_Cyclase"/>
</dbReference>
<dbReference type="InterPro" id="IPR011990">
    <property type="entry name" value="TPR-like_helical_dom_sf"/>
</dbReference>
<dbReference type="NCBIfam" id="TIGR00254">
    <property type="entry name" value="GGDEF"/>
    <property type="match status" value="1"/>
</dbReference>
<proteinExistence type="predicted"/>
<dbReference type="Gene3D" id="3.30.70.270">
    <property type="match status" value="1"/>
</dbReference>
<dbReference type="SUPFAM" id="SSF55073">
    <property type="entry name" value="Nucleotide cyclase"/>
    <property type="match status" value="1"/>
</dbReference>
<evidence type="ECO:0000313" key="3">
    <source>
        <dbReference type="EMBL" id="SMB85342.1"/>
    </source>
</evidence>
<dbReference type="InterPro" id="IPR043128">
    <property type="entry name" value="Rev_trsase/Diguanyl_cyclase"/>
</dbReference>
<protein>
    <submittedName>
        <fullName evidence="3">Diguanylate cyclase (GGDEF) domain-containing protein</fullName>
    </submittedName>
</protein>
<organism evidence="3 4">
    <name type="scientific">Deinococcus hopiensis KR-140</name>
    <dbReference type="NCBI Taxonomy" id="695939"/>
    <lineage>
        <taxon>Bacteria</taxon>
        <taxon>Thermotogati</taxon>
        <taxon>Deinococcota</taxon>
        <taxon>Deinococci</taxon>
        <taxon>Deinococcales</taxon>
        <taxon>Deinococcaceae</taxon>
        <taxon>Deinococcus</taxon>
    </lineage>
</organism>
<dbReference type="AlphaFoldDB" id="A0A1W1UW78"/>
<reference evidence="3 4" key="1">
    <citation type="submission" date="2017-04" db="EMBL/GenBank/DDBJ databases">
        <authorList>
            <person name="Afonso C.L."/>
            <person name="Miller P.J."/>
            <person name="Scott M.A."/>
            <person name="Spackman E."/>
            <person name="Goraichik I."/>
            <person name="Dimitrov K.M."/>
            <person name="Suarez D.L."/>
            <person name="Swayne D.E."/>
        </authorList>
    </citation>
    <scope>NUCLEOTIDE SEQUENCE [LARGE SCALE GENOMIC DNA]</scope>
    <source>
        <strain evidence="3 4">KR-140</strain>
    </source>
</reference>
<dbReference type="Gene3D" id="1.25.40.10">
    <property type="entry name" value="Tetratricopeptide repeat domain"/>
    <property type="match status" value="2"/>
</dbReference>
<accession>A0A1W1UW78</accession>
<dbReference type="GO" id="GO:0042802">
    <property type="term" value="F:identical protein binding"/>
    <property type="evidence" value="ECO:0007669"/>
    <property type="project" value="InterPro"/>
</dbReference>
<dbReference type="PANTHER" id="PTHR45138">
    <property type="entry name" value="REGULATORY COMPONENTS OF SENSORY TRANSDUCTION SYSTEM"/>
    <property type="match status" value="1"/>
</dbReference>
<dbReference type="SUPFAM" id="SSF48452">
    <property type="entry name" value="TPR-like"/>
    <property type="match status" value="1"/>
</dbReference>
<dbReference type="PANTHER" id="PTHR45138:SF9">
    <property type="entry name" value="DIGUANYLATE CYCLASE DGCM-RELATED"/>
    <property type="match status" value="1"/>
</dbReference>
<dbReference type="PROSITE" id="PS50887">
    <property type="entry name" value="GGDEF"/>
    <property type="match status" value="1"/>
</dbReference>
<dbReference type="InterPro" id="IPR011717">
    <property type="entry name" value="TPR-4"/>
</dbReference>
<feature type="region of interest" description="Disordered" evidence="1">
    <location>
        <begin position="1"/>
        <end position="20"/>
    </location>
</feature>
<name>A0A1W1UW78_9DEIO</name>
<dbReference type="EMBL" id="FWWU01000008">
    <property type="protein sequence ID" value="SMB85342.1"/>
    <property type="molecule type" value="Genomic_DNA"/>
</dbReference>
<dbReference type="GO" id="GO:0052621">
    <property type="term" value="F:diguanylate cyclase activity"/>
    <property type="evidence" value="ECO:0007669"/>
    <property type="project" value="TreeGrafter"/>
</dbReference>
<keyword evidence="4" id="KW-1185">Reference proteome</keyword>
<evidence type="ECO:0000313" key="4">
    <source>
        <dbReference type="Proteomes" id="UP000192582"/>
    </source>
</evidence>
<dbReference type="SMART" id="SM00267">
    <property type="entry name" value="GGDEF"/>
    <property type="match status" value="1"/>
</dbReference>
<dbReference type="Proteomes" id="UP000192582">
    <property type="component" value="Unassembled WGS sequence"/>
</dbReference>
<evidence type="ECO:0000259" key="2">
    <source>
        <dbReference type="PROSITE" id="PS50887"/>
    </source>
</evidence>
<evidence type="ECO:0000256" key="1">
    <source>
        <dbReference type="SAM" id="MobiDB-lite"/>
    </source>
</evidence>
<dbReference type="OrthoDB" id="73747at2"/>
<dbReference type="FunFam" id="3.30.70.270:FF:000001">
    <property type="entry name" value="Diguanylate cyclase domain protein"/>
    <property type="match status" value="1"/>
</dbReference>
<gene>
    <name evidence="3" type="ORF">SAMN00790413_03367</name>
</gene>
<dbReference type="STRING" id="695939.SAMN00790413_03367"/>
<dbReference type="CDD" id="cd01949">
    <property type="entry name" value="GGDEF"/>
    <property type="match status" value="1"/>
</dbReference>
<feature type="domain" description="GGDEF" evidence="2">
    <location>
        <begin position="457"/>
        <end position="585"/>
    </location>
</feature>